<evidence type="ECO:0000313" key="3">
    <source>
        <dbReference type="Proteomes" id="UP000321555"/>
    </source>
</evidence>
<dbReference type="InterPro" id="IPR051049">
    <property type="entry name" value="Dienelactone_hydrolase-like"/>
</dbReference>
<protein>
    <submittedName>
        <fullName evidence="2">Dienelactone hydrolase family protein</fullName>
    </submittedName>
</protein>
<dbReference type="STRING" id="1742359.GCA_001439625_04374"/>
<dbReference type="RefSeq" id="WP_057775609.1">
    <property type="nucleotide sequence ID" value="NZ_CP042593.1"/>
</dbReference>
<dbReference type="KEGG" id="bda:FSZ17_02665"/>
<reference evidence="3" key="1">
    <citation type="submission" date="2019-08" db="EMBL/GenBank/DDBJ databases">
        <authorList>
            <person name="Zheng X."/>
        </authorList>
    </citation>
    <scope>NUCLEOTIDE SEQUENCE [LARGE SCALE GENOMIC DNA]</scope>
    <source>
        <strain evidence="3">FJAT-25496</strain>
    </source>
</reference>
<keyword evidence="3" id="KW-1185">Reference proteome</keyword>
<feature type="domain" description="Dienelactone hydrolase" evidence="1">
    <location>
        <begin position="9"/>
        <end position="196"/>
    </location>
</feature>
<organism evidence="2 3">
    <name type="scientific">Cytobacillus dafuensis</name>
    <name type="common">Bacillus dafuensis</name>
    <dbReference type="NCBI Taxonomy" id="1742359"/>
    <lineage>
        <taxon>Bacteria</taxon>
        <taxon>Bacillati</taxon>
        <taxon>Bacillota</taxon>
        <taxon>Bacilli</taxon>
        <taxon>Bacillales</taxon>
        <taxon>Bacillaceae</taxon>
        <taxon>Cytobacillus</taxon>
    </lineage>
</organism>
<dbReference type="Pfam" id="PF01738">
    <property type="entry name" value="DLH"/>
    <property type="match status" value="1"/>
</dbReference>
<dbReference type="SUPFAM" id="SSF53474">
    <property type="entry name" value="alpha/beta-Hydrolases"/>
    <property type="match status" value="1"/>
</dbReference>
<gene>
    <name evidence="2" type="ORF">FSZ17_02665</name>
</gene>
<keyword evidence="2" id="KW-0378">Hydrolase</keyword>
<proteinExistence type="predicted"/>
<dbReference type="InterPro" id="IPR002925">
    <property type="entry name" value="Dienelactn_hydro"/>
</dbReference>
<evidence type="ECO:0000259" key="1">
    <source>
        <dbReference type="Pfam" id="PF01738"/>
    </source>
</evidence>
<dbReference type="Proteomes" id="UP000321555">
    <property type="component" value="Chromosome"/>
</dbReference>
<dbReference type="PANTHER" id="PTHR46623:SF6">
    <property type="entry name" value="ALPHA_BETA-HYDROLASES SUPERFAMILY PROTEIN"/>
    <property type="match status" value="1"/>
</dbReference>
<dbReference type="GO" id="GO:0016787">
    <property type="term" value="F:hydrolase activity"/>
    <property type="evidence" value="ECO:0007669"/>
    <property type="project" value="UniProtKB-KW"/>
</dbReference>
<accession>A0A5B8YZW4</accession>
<dbReference type="PANTHER" id="PTHR46623">
    <property type="entry name" value="CARBOXYMETHYLENEBUTENOLIDASE-RELATED"/>
    <property type="match status" value="1"/>
</dbReference>
<evidence type="ECO:0000313" key="2">
    <source>
        <dbReference type="EMBL" id="QED46272.1"/>
    </source>
</evidence>
<sequence length="213" mass="24442">MINIQNKSDSVIIVVHEIYGINKHMEHVCQRLSEKHFDVICPNLLEQEAPYDYSQEEAAYRHFMGNIGFMNASEKIKNVIQDSKDKYKKVYLLGFSIGATIAWLCSEEECLDGMVGYYGSRIRNYTDIDPKCPTMLFFPETEPSFNVDDLISCLDEKKVEVHKFNGQHGFSDPYSPKYNVKSAQEALGLMVDFYRRLTGSKTPTSRIHVCKGE</sequence>
<dbReference type="AlphaFoldDB" id="A0A5B8YZW4"/>
<name>A0A5B8YZW4_CYTDA</name>
<dbReference type="Gene3D" id="3.40.50.1820">
    <property type="entry name" value="alpha/beta hydrolase"/>
    <property type="match status" value="1"/>
</dbReference>
<dbReference type="EMBL" id="CP042593">
    <property type="protein sequence ID" value="QED46272.1"/>
    <property type="molecule type" value="Genomic_DNA"/>
</dbReference>
<dbReference type="InterPro" id="IPR029058">
    <property type="entry name" value="AB_hydrolase_fold"/>
</dbReference>
<dbReference type="OrthoDB" id="115291at2"/>